<dbReference type="VEuPathDB" id="FungiDB:PPTG_15567"/>
<dbReference type="EMBL" id="KI681653">
    <property type="protein sequence ID" value="ETL85058.1"/>
    <property type="molecule type" value="Genomic_DNA"/>
</dbReference>
<evidence type="ECO:0000313" key="1">
    <source>
        <dbReference type="EMBL" id="ETL85058.1"/>
    </source>
</evidence>
<name>W2KIR2_PHYNI</name>
<proteinExistence type="predicted"/>
<gene>
    <name evidence="1" type="ORF">L917_15275</name>
</gene>
<dbReference type="Proteomes" id="UP000054423">
    <property type="component" value="Unassembled WGS sequence"/>
</dbReference>
<protein>
    <submittedName>
        <fullName evidence="1">Uncharacterized protein</fullName>
    </submittedName>
</protein>
<accession>W2KIR2</accession>
<dbReference type="OrthoDB" id="91697at2759"/>
<organism evidence="1">
    <name type="scientific">Phytophthora nicotianae</name>
    <name type="common">Potato buckeye rot agent</name>
    <name type="synonym">Phytophthora parasitica</name>
    <dbReference type="NCBI Taxonomy" id="4792"/>
    <lineage>
        <taxon>Eukaryota</taxon>
        <taxon>Sar</taxon>
        <taxon>Stramenopiles</taxon>
        <taxon>Oomycota</taxon>
        <taxon>Peronosporomycetes</taxon>
        <taxon>Peronosporales</taxon>
        <taxon>Peronosporaceae</taxon>
        <taxon>Phytophthora</taxon>
    </lineage>
</organism>
<sequence length="230" mass="26445">MTKIRGSRNYSDDEQRLLLEILADHMPRKAPDWSAVAKLYNSRRREAWMGMTPKSLKRKFMCLCAAASKRPHEYENEVENLALEVKRKIAKSARAPETAMHVTLPSASERPDTECDGESGFCYTRSRVTSVAADDAESTLPRSSVSLTSPEVSRVVLRDLDTAPCICSRTETHHSHRHMECGVIELFLWFQKRDKQTVEQWNCIQRNLFDVDRKHDQLLESISELKKHLS</sequence>
<dbReference type="InterPro" id="IPR001005">
    <property type="entry name" value="SANT/Myb"/>
</dbReference>
<dbReference type="CDD" id="cd00167">
    <property type="entry name" value="SANT"/>
    <property type="match status" value="1"/>
</dbReference>
<dbReference type="AlphaFoldDB" id="W2KIR2"/>
<reference evidence="1" key="1">
    <citation type="submission" date="2013-11" db="EMBL/GenBank/DDBJ databases">
        <title>The Genome Sequence of Phytophthora parasitica CHvinca01.</title>
        <authorList>
            <consortium name="The Broad Institute Genomics Platform"/>
            <person name="Russ C."/>
            <person name="Tyler B."/>
            <person name="Panabieres F."/>
            <person name="Shan W."/>
            <person name="Tripathy S."/>
            <person name="Grunwald N."/>
            <person name="Machado M."/>
            <person name="Johnson C.S."/>
            <person name="Arredondo F."/>
            <person name="Hong C."/>
            <person name="Coffey M."/>
            <person name="Young S.K."/>
            <person name="Zeng Q."/>
            <person name="Gargeya S."/>
            <person name="Fitzgerald M."/>
            <person name="Abouelleil A."/>
            <person name="Alvarado L."/>
            <person name="Chapman S.B."/>
            <person name="Gainer-Dewar J."/>
            <person name="Goldberg J."/>
            <person name="Griggs A."/>
            <person name="Gujja S."/>
            <person name="Hansen M."/>
            <person name="Howarth C."/>
            <person name="Imamovic A."/>
            <person name="Ireland A."/>
            <person name="Larimer J."/>
            <person name="McCowan C."/>
            <person name="Murphy C."/>
            <person name="Pearson M."/>
            <person name="Poon T.W."/>
            <person name="Priest M."/>
            <person name="Roberts A."/>
            <person name="Saif S."/>
            <person name="Shea T."/>
            <person name="Sykes S."/>
            <person name="Wortman J."/>
            <person name="Nusbaum C."/>
            <person name="Birren B."/>
        </authorList>
    </citation>
    <scope>NUCLEOTIDE SEQUENCE [LARGE SCALE GENOMIC DNA]</scope>
    <source>
        <strain evidence="1">CHvinca01</strain>
    </source>
</reference>